<organism evidence="3 4">
    <name type="scientific">Streptomyces griseoaurantiacus M045</name>
    <dbReference type="NCBI Taxonomy" id="996637"/>
    <lineage>
        <taxon>Bacteria</taxon>
        <taxon>Bacillati</taxon>
        <taxon>Actinomycetota</taxon>
        <taxon>Actinomycetes</taxon>
        <taxon>Kitasatosporales</taxon>
        <taxon>Streptomycetaceae</taxon>
        <taxon>Streptomyces</taxon>
        <taxon>Streptomyces aurantiacus group</taxon>
    </lineage>
</organism>
<feature type="domain" description="VOC" evidence="2">
    <location>
        <begin position="24"/>
        <end position="138"/>
    </location>
</feature>
<dbReference type="PANTHER" id="PTHR33993">
    <property type="entry name" value="GLYOXALASE-RELATED"/>
    <property type="match status" value="1"/>
</dbReference>
<sequence length="290" mass="30603">MTMTEARRPAGPNGTAPARPAPGTPCWVSLMAHGTAATQDFYQELFGWEFRPGSGRLGPYVRALLAGREVAGIGHMPPDQELPVAWTPYFACEDADATAETVRHCGGTVGVGPLDAGADGRMAVAVDPMGAVFGIWQPTVHGGAEPAEGPGTPVWNELLTYESTGVTKFYRNVFGYEDGEEAEAAEARDPAADVEGTAGPADAADPVDRVVMRRRGRPVATVRGMGQALPRDRGAHWVTFFRVADVDAAAARVTALGGQVLEPPHEGPHGRTATVTDPEGALFALLRRPR</sequence>
<feature type="region of interest" description="Disordered" evidence="1">
    <location>
        <begin position="1"/>
        <end position="20"/>
    </location>
</feature>
<feature type="compositionally biased region" description="Low complexity" evidence="1">
    <location>
        <begin position="9"/>
        <end position="18"/>
    </location>
</feature>
<feature type="domain" description="VOC" evidence="2">
    <location>
        <begin position="152"/>
        <end position="288"/>
    </location>
</feature>
<name>F3NNV0_9ACTN</name>
<dbReference type="InterPro" id="IPR052164">
    <property type="entry name" value="Anthracycline_SecMetBiosynth"/>
</dbReference>
<evidence type="ECO:0000313" key="4">
    <source>
        <dbReference type="Proteomes" id="UP000003022"/>
    </source>
</evidence>
<protein>
    <submittedName>
        <fullName evidence="3">Hydroxylase</fullName>
    </submittedName>
</protein>
<dbReference type="SUPFAM" id="SSF54593">
    <property type="entry name" value="Glyoxalase/Bleomycin resistance protein/Dihydroxybiphenyl dioxygenase"/>
    <property type="match status" value="2"/>
</dbReference>
<evidence type="ECO:0000259" key="2">
    <source>
        <dbReference type="PROSITE" id="PS51819"/>
    </source>
</evidence>
<dbReference type="Pfam" id="PF00903">
    <property type="entry name" value="Glyoxalase"/>
    <property type="match status" value="1"/>
</dbReference>
<dbReference type="PROSITE" id="PS51819">
    <property type="entry name" value="VOC"/>
    <property type="match status" value="2"/>
</dbReference>
<proteinExistence type="predicted"/>
<dbReference type="eggNOG" id="COG3324">
    <property type="taxonomic scope" value="Bacteria"/>
</dbReference>
<accession>F3NNV0</accession>
<dbReference type="AlphaFoldDB" id="F3NNV0"/>
<keyword evidence="4" id="KW-1185">Reference proteome</keyword>
<comment type="caution">
    <text evidence="3">The sequence shown here is derived from an EMBL/GenBank/DDBJ whole genome shotgun (WGS) entry which is preliminary data.</text>
</comment>
<reference evidence="3 4" key="1">
    <citation type="journal article" date="2011" name="J. Bacteriol.">
        <title>Draft genome sequence of the marine bacterium Streptomyces griseoaurantiacus M045, which produces novel manumycin-type antibiotics with a pABA core component.</title>
        <authorList>
            <person name="Li F."/>
            <person name="Jiang P."/>
            <person name="Zheng H."/>
            <person name="Wang S."/>
            <person name="Zhao G."/>
            <person name="Qin S."/>
            <person name="Liu Z."/>
        </authorList>
    </citation>
    <scope>NUCLEOTIDE SEQUENCE [LARGE SCALE GENOMIC DNA]</scope>
    <source>
        <strain evidence="3 4">M045</strain>
    </source>
</reference>
<feature type="region of interest" description="Disordered" evidence="1">
    <location>
        <begin position="181"/>
        <end position="205"/>
    </location>
</feature>
<dbReference type="Gene3D" id="3.10.180.10">
    <property type="entry name" value="2,3-Dihydroxybiphenyl 1,2-Dioxygenase, domain 1"/>
    <property type="match status" value="2"/>
</dbReference>
<evidence type="ECO:0000256" key="1">
    <source>
        <dbReference type="SAM" id="MobiDB-lite"/>
    </source>
</evidence>
<dbReference type="EMBL" id="AEYX01000042">
    <property type="protein sequence ID" value="EGG44762.1"/>
    <property type="molecule type" value="Genomic_DNA"/>
</dbReference>
<dbReference type="InterPro" id="IPR004360">
    <property type="entry name" value="Glyas_Fos-R_dOase_dom"/>
</dbReference>
<dbReference type="CDD" id="cd07247">
    <property type="entry name" value="SgaA_N_like"/>
    <property type="match status" value="1"/>
</dbReference>
<dbReference type="InterPro" id="IPR037523">
    <property type="entry name" value="VOC_core"/>
</dbReference>
<dbReference type="InterPro" id="IPR029068">
    <property type="entry name" value="Glyas_Bleomycin-R_OHBP_Dase"/>
</dbReference>
<evidence type="ECO:0000313" key="3">
    <source>
        <dbReference type="EMBL" id="EGG44762.1"/>
    </source>
</evidence>
<dbReference type="Proteomes" id="UP000003022">
    <property type="component" value="Unassembled WGS sequence"/>
</dbReference>
<gene>
    <name evidence="3" type="ORF">SGM_4814</name>
</gene>
<dbReference type="PANTHER" id="PTHR33993:SF10">
    <property type="entry name" value="CONSERVED PROTEIN"/>
    <property type="match status" value="1"/>
</dbReference>